<protein>
    <submittedName>
        <fullName evidence="4">Uncharacterized protein</fullName>
    </submittedName>
</protein>
<evidence type="ECO:0000256" key="3">
    <source>
        <dbReference type="SAM" id="Coils"/>
    </source>
</evidence>
<keyword evidence="5" id="KW-1185">Reference proteome</keyword>
<evidence type="ECO:0000256" key="2">
    <source>
        <dbReference type="ARBA" id="ARBA00023054"/>
    </source>
</evidence>
<proteinExistence type="inferred from homology"/>
<comment type="similarity">
    <text evidence="1">Belongs to the ADIP family.</text>
</comment>
<sequence>LNVDAIRNAGDLLNSTLVAKGYMKHKLLFVTTDWPTLTQDQPEKDLLTKLQTQPAIYNNDKNIVNLLYSLMQSIDRHTDQHRALNDSIALRDKTIGQLRNQVAQLELRVRASDTRLQRTVLVEQAVLEERNKQLVQHNRAQSAELTRLRNWRSDLQAKFEVELRRKALEVSVLKDRLLDTRNLSTAISYGKPPNQMREPAGGAPSVNTTLIYENKLVEYLEPRLELVPGGGSLRLVVQDEYDGVAAQLSELLESLIRENGKFAAFCRLAALYIARLNSELADPALASHIDRFLSPLQAIDMDKVVAATVSTVEPFETVSGPLFARFRENFECIVALVAMVQSPLKARSDVSSRGEMELLRAENRELRENLKEALLALNGYKEY</sequence>
<organism evidence="4 5">
    <name type="scientific">Metschnikowia bicuspidata</name>
    <dbReference type="NCBI Taxonomy" id="27322"/>
    <lineage>
        <taxon>Eukaryota</taxon>
        <taxon>Fungi</taxon>
        <taxon>Dikarya</taxon>
        <taxon>Ascomycota</taxon>
        <taxon>Saccharomycotina</taxon>
        <taxon>Pichiomycetes</taxon>
        <taxon>Metschnikowiaceae</taxon>
        <taxon>Metschnikowia</taxon>
    </lineage>
</organism>
<feature type="coiled-coil region" evidence="3">
    <location>
        <begin position="356"/>
        <end position="383"/>
    </location>
</feature>
<evidence type="ECO:0000313" key="4">
    <source>
        <dbReference type="EMBL" id="RKP31336.1"/>
    </source>
</evidence>
<dbReference type="OrthoDB" id="312015at2759"/>
<dbReference type="InterPro" id="IPR021622">
    <property type="entry name" value="Afadin/alpha-actinin-bd"/>
</dbReference>
<dbReference type="Pfam" id="PF11559">
    <property type="entry name" value="ADIP"/>
    <property type="match status" value="1"/>
</dbReference>
<accession>A0A4P9ZEC2</accession>
<dbReference type="AlphaFoldDB" id="A0A4P9ZEC2"/>
<keyword evidence="2 3" id="KW-0175">Coiled coil</keyword>
<evidence type="ECO:0000313" key="5">
    <source>
        <dbReference type="Proteomes" id="UP000268321"/>
    </source>
</evidence>
<evidence type="ECO:0000256" key="1">
    <source>
        <dbReference type="ARBA" id="ARBA00009291"/>
    </source>
</evidence>
<feature type="non-terminal residue" evidence="4">
    <location>
        <position position="1"/>
    </location>
</feature>
<feature type="non-terminal residue" evidence="4">
    <location>
        <position position="383"/>
    </location>
</feature>
<name>A0A4P9ZEC2_9ASCO</name>
<gene>
    <name evidence="4" type="ORF">METBISCDRAFT_8224</name>
</gene>
<dbReference type="EMBL" id="ML004443">
    <property type="protein sequence ID" value="RKP31336.1"/>
    <property type="molecule type" value="Genomic_DNA"/>
</dbReference>
<reference evidence="5" key="1">
    <citation type="journal article" date="2018" name="Nat. Microbiol.">
        <title>Leveraging single-cell genomics to expand the fungal tree of life.</title>
        <authorList>
            <person name="Ahrendt S.R."/>
            <person name="Quandt C.A."/>
            <person name="Ciobanu D."/>
            <person name="Clum A."/>
            <person name="Salamov A."/>
            <person name="Andreopoulos B."/>
            <person name="Cheng J.F."/>
            <person name="Woyke T."/>
            <person name="Pelin A."/>
            <person name="Henrissat B."/>
            <person name="Reynolds N.K."/>
            <person name="Benny G.L."/>
            <person name="Smith M.E."/>
            <person name="James T.Y."/>
            <person name="Grigoriev I.V."/>
        </authorList>
    </citation>
    <scope>NUCLEOTIDE SEQUENCE [LARGE SCALE GENOMIC DNA]</scope>
    <source>
        <strain evidence="5">Baker2002</strain>
    </source>
</reference>
<dbReference type="Proteomes" id="UP000268321">
    <property type="component" value="Unassembled WGS sequence"/>
</dbReference>